<keyword evidence="2" id="KW-0472">Membrane</keyword>
<evidence type="ECO:0000256" key="1">
    <source>
        <dbReference type="SAM" id="MobiDB-lite"/>
    </source>
</evidence>
<name>A0AAU2VV86_9ACTN</name>
<protein>
    <recommendedName>
        <fullName evidence="4">Peptidase</fullName>
    </recommendedName>
</protein>
<feature type="region of interest" description="Disordered" evidence="1">
    <location>
        <begin position="284"/>
        <end position="361"/>
    </location>
</feature>
<dbReference type="EMBL" id="CP108313">
    <property type="protein sequence ID" value="WTW71281.1"/>
    <property type="molecule type" value="Genomic_DNA"/>
</dbReference>
<proteinExistence type="predicted"/>
<evidence type="ECO:0000256" key="2">
    <source>
        <dbReference type="SAM" id="Phobius"/>
    </source>
</evidence>
<feature type="compositionally biased region" description="Gly residues" evidence="1">
    <location>
        <begin position="285"/>
        <end position="294"/>
    </location>
</feature>
<feature type="compositionally biased region" description="Low complexity" evidence="1">
    <location>
        <begin position="250"/>
        <end position="262"/>
    </location>
</feature>
<feature type="region of interest" description="Disordered" evidence="1">
    <location>
        <begin position="53"/>
        <end position="78"/>
    </location>
</feature>
<sequence length="400" mass="40265">MPPTPPPPATPPEHPAPPPPSAPTGRPRHGLVLGLAAASVVPAVVLGGAANASAAPQRNPAATPATPLNPALAGSAPGSAASAVSAASAAGPPAAVTAAAAEQQPACGDPEAADFPIDTRIHGGPDTYASGGGYGTWFLDLTNTTSRACRSIHPVLVLTDEDRKLTSGQIQLKFSERAHPDVEHRVTWETTDRDEHIGVFGGTGDDAFEGFTVPAGRTVTVQVRLAFTSDTGPGRITANAAIVQRKHPAGGRSDSGTGDSGTAPKGSDGEWVGESEDYVFTVVEDGGGAGVDGDGTGRENDGGGEVRKGHESDGTGRENDGTAEEPGRLPDGARPSPRSSGAATGTPRPVAPGRDPAGVPELARTGIPVALPRPVLTVSGFLIGGGAMVAWSRRTRRTGR</sequence>
<dbReference type="AlphaFoldDB" id="A0AAU2VV86"/>
<feature type="compositionally biased region" description="Pro residues" evidence="1">
    <location>
        <begin position="1"/>
        <end position="22"/>
    </location>
</feature>
<evidence type="ECO:0000313" key="3">
    <source>
        <dbReference type="EMBL" id="WTW71281.1"/>
    </source>
</evidence>
<evidence type="ECO:0008006" key="4">
    <source>
        <dbReference type="Google" id="ProtNLM"/>
    </source>
</evidence>
<gene>
    <name evidence="3" type="ORF">OG398_24930</name>
</gene>
<feature type="region of interest" description="Disordered" evidence="1">
    <location>
        <begin position="230"/>
        <end position="272"/>
    </location>
</feature>
<keyword evidence="2" id="KW-0812">Transmembrane</keyword>
<feature type="compositionally biased region" description="Basic and acidic residues" evidence="1">
    <location>
        <begin position="295"/>
        <end position="328"/>
    </location>
</feature>
<feature type="compositionally biased region" description="Low complexity" evidence="1">
    <location>
        <begin position="59"/>
        <end position="78"/>
    </location>
</feature>
<keyword evidence="2" id="KW-1133">Transmembrane helix</keyword>
<feature type="region of interest" description="Disordered" evidence="1">
    <location>
        <begin position="1"/>
        <end position="29"/>
    </location>
</feature>
<accession>A0AAU2VV86</accession>
<reference evidence="3" key="1">
    <citation type="submission" date="2022-10" db="EMBL/GenBank/DDBJ databases">
        <title>The complete genomes of actinobacterial strains from the NBC collection.</title>
        <authorList>
            <person name="Joergensen T.S."/>
            <person name="Alvarez Arevalo M."/>
            <person name="Sterndorff E.B."/>
            <person name="Faurdal D."/>
            <person name="Vuksanovic O."/>
            <person name="Mourched A.-S."/>
            <person name="Charusanti P."/>
            <person name="Shaw S."/>
            <person name="Blin K."/>
            <person name="Weber T."/>
        </authorList>
    </citation>
    <scope>NUCLEOTIDE SEQUENCE</scope>
    <source>
        <strain evidence="3">NBC_00008</strain>
    </source>
</reference>
<organism evidence="3">
    <name type="scientific">Streptomyces sp. NBC_00008</name>
    <dbReference type="NCBI Taxonomy" id="2903610"/>
    <lineage>
        <taxon>Bacteria</taxon>
        <taxon>Bacillati</taxon>
        <taxon>Actinomycetota</taxon>
        <taxon>Actinomycetes</taxon>
        <taxon>Kitasatosporales</taxon>
        <taxon>Streptomycetaceae</taxon>
        <taxon>Streptomyces</taxon>
    </lineage>
</organism>
<feature type="transmembrane region" description="Helical" evidence="2">
    <location>
        <begin position="374"/>
        <end position="391"/>
    </location>
</feature>